<sequence length="293" mass="31456">MSKHTKGRNGTESDTRSNEPTRRRLLRATSTVAASVTGLTAISTSAVGGELKDCTNWPTAPVEFPTVDLTQEVPRVGGPSADEFCLFVHGWKGRARSDDQTYALGQALQNAGYRAPVIAASWASDTLNFWAAEDRADDAGVRLGRWFREEFQRDSGTTIRVVGHSLGARVIFGALAELDGDVVLDTVALLGAAIEDDSVCDSGRYAAGIRTSATAVYSYRSEDDGTICTIYDVTTIEDGLGCSGADCGGWWDDGSTPSNYRDVDVTGSVPGHCTYFEPDRPIGCMDRVVSDFR</sequence>
<organism evidence="2 3">
    <name type="scientific">Natrinema pallidum</name>
    <dbReference type="NCBI Taxonomy" id="69527"/>
    <lineage>
        <taxon>Archaea</taxon>
        <taxon>Methanobacteriati</taxon>
        <taxon>Methanobacteriota</taxon>
        <taxon>Stenosarchaea group</taxon>
        <taxon>Halobacteria</taxon>
        <taxon>Halobacteriales</taxon>
        <taxon>Natrialbaceae</taxon>
        <taxon>Natrinema</taxon>
    </lineage>
</organism>
<dbReference type="Gene3D" id="3.40.50.1820">
    <property type="entry name" value="alpha/beta hydrolase"/>
    <property type="match status" value="1"/>
</dbReference>
<dbReference type="Proteomes" id="UP000307562">
    <property type="component" value="Chromosome"/>
</dbReference>
<dbReference type="InterPro" id="IPR006311">
    <property type="entry name" value="TAT_signal"/>
</dbReference>
<dbReference type="SUPFAM" id="SSF53474">
    <property type="entry name" value="alpha/beta-Hydrolases"/>
    <property type="match status" value="1"/>
</dbReference>
<dbReference type="InterPro" id="IPR029058">
    <property type="entry name" value="AB_hydrolase_fold"/>
</dbReference>
<reference evidence="3" key="1">
    <citation type="submission" date="2019-05" db="EMBL/GenBank/DDBJ databases">
        <title>Complete Genome Sequence and Methylation Pattern of the Halophilic Archaeon Natrinema pallidum BOL6-1.</title>
        <authorList>
            <person name="DasSarma P."/>
            <person name="DasSarma B.P."/>
            <person name="DasSarma S.L."/>
            <person name="Martinez F.L."/>
            <person name="Guzman D."/>
            <person name="Roberts R.J."/>
            <person name="DasSarma S."/>
        </authorList>
    </citation>
    <scope>NUCLEOTIDE SEQUENCE [LARGE SCALE GENOMIC DNA]</scope>
    <source>
        <strain evidence="3">BOL6-1</strain>
    </source>
</reference>
<name>A0A4P9TI00_9EURY</name>
<protein>
    <submittedName>
        <fullName evidence="2">Alpha/beta hydrolase</fullName>
    </submittedName>
</protein>
<evidence type="ECO:0000256" key="1">
    <source>
        <dbReference type="SAM" id="MobiDB-lite"/>
    </source>
</evidence>
<keyword evidence="2" id="KW-0378">Hydrolase</keyword>
<dbReference type="EMBL" id="CP040637">
    <property type="protein sequence ID" value="QCW04568.1"/>
    <property type="molecule type" value="Genomic_DNA"/>
</dbReference>
<feature type="region of interest" description="Disordered" evidence="1">
    <location>
        <begin position="1"/>
        <end position="23"/>
    </location>
</feature>
<dbReference type="PROSITE" id="PS51318">
    <property type="entry name" value="TAT"/>
    <property type="match status" value="1"/>
</dbReference>
<evidence type="ECO:0000313" key="2">
    <source>
        <dbReference type="EMBL" id="QCW04568.1"/>
    </source>
</evidence>
<proteinExistence type="predicted"/>
<accession>A0A4P9TI00</accession>
<dbReference type="KEGG" id="npl:FGF80_15625"/>
<keyword evidence="3" id="KW-1185">Reference proteome</keyword>
<feature type="compositionally biased region" description="Basic and acidic residues" evidence="1">
    <location>
        <begin position="9"/>
        <end position="22"/>
    </location>
</feature>
<dbReference type="GO" id="GO:0016787">
    <property type="term" value="F:hydrolase activity"/>
    <property type="evidence" value="ECO:0007669"/>
    <property type="project" value="UniProtKB-KW"/>
</dbReference>
<evidence type="ECO:0000313" key="3">
    <source>
        <dbReference type="Proteomes" id="UP000307562"/>
    </source>
</evidence>
<dbReference type="AlphaFoldDB" id="A0A4P9TI00"/>
<gene>
    <name evidence="2" type="ORF">FGF80_15625</name>
</gene>